<dbReference type="Proteomes" id="UP001501475">
    <property type="component" value="Unassembled WGS sequence"/>
</dbReference>
<feature type="region of interest" description="Disordered" evidence="1">
    <location>
        <begin position="153"/>
        <end position="175"/>
    </location>
</feature>
<proteinExistence type="predicted"/>
<evidence type="ECO:0000313" key="3">
    <source>
        <dbReference type="EMBL" id="GAA1743948.1"/>
    </source>
</evidence>
<dbReference type="Pfam" id="PF07929">
    <property type="entry name" value="PRiA4_ORF3"/>
    <property type="match status" value="1"/>
</dbReference>
<keyword evidence="4" id="KW-1185">Reference proteome</keyword>
<accession>A0ABP4W3M5</accession>
<comment type="caution">
    <text evidence="3">The sequence shown here is derived from an EMBL/GenBank/DDBJ whole genome shotgun (WGS) entry which is preliminary data.</text>
</comment>
<dbReference type="RefSeq" id="WP_344060499.1">
    <property type="nucleotide sequence ID" value="NZ_BAAAPN010000002.1"/>
</dbReference>
<evidence type="ECO:0000256" key="1">
    <source>
        <dbReference type="SAM" id="MobiDB-lite"/>
    </source>
</evidence>
<evidence type="ECO:0000259" key="2">
    <source>
        <dbReference type="Pfam" id="PF07929"/>
    </source>
</evidence>
<dbReference type="SUPFAM" id="SSF159941">
    <property type="entry name" value="MM3350-like"/>
    <property type="match status" value="1"/>
</dbReference>
<feature type="domain" description="Plasmid pRiA4b Orf3-like" evidence="2">
    <location>
        <begin position="22"/>
        <end position="127"/>
    </location>
</feature>
<name>A0ABP4W3M5_9MICO</name>
<protein>
    <recommendedName>
        <fullName evidence="2">Plasmid pRiA4b Orf3-like domain-containing protein</fullName>
    </recommendedName>
</protein>
<dbReference type="Gene3D" id="3.10.290.30">
    <property type="entry name" value="MM3350-like"/>
    <property type="match status" value="1"/>
</dbReference>
<evidence type="ECO:0000313" key="4">
    <source>
        <dbReference type="Proteomes" id="UP001501475"/>
    </source>
</evidence>
<dbReference type="InterPro" id="IPR012912">
    <property type="entry name" value="Plasmid_pRiA4b_Orf3-like"/>
</dbReference>
<reference evidence="4" key="1">
    <citation type="journal article" date="2019" name="Int. J. Syst. Evol. Microbiol.">
        <title>The Global Catalogue of Microorganisms (GCM) 10K type strain sequencing project: providing services to taxonomists for standard genome sequencing and annotation.</title>
        <authorList>
            <consortium name="The Broad Institute Genomics Platform"/>
            <consortium name="The Broad Institute Genome Sequencing Center for Infectious Disease"/>
            <person name="Wu L."/>
            <person name="Ma J."/>
        </authorList>
    </citation>
    <scope>NUCLEOTIDE SEQUENCE [LARGE SCALE GENOMIC DNA]</scope>
    <source>
        <strain evidence="4">JCM 15591</strain>
    </source>
</reference>
<sequence>MARRWQTISVHLLSGRGETLTHPLGRVFILPPRTTFAALGRAIDIAFARWDFSHLREFTLDDGTRIVDDESAAEMRNSMSGPIPKTASLREVVKKRVATTGTQFAYTFDFGDDWFHLCTFEGYADPAEVYGPDDPSEPAPIWGWGTIPDQYGRRWNDDSGADDEDGPPPIDVPPALDRYARYRMTPALVDLGQVRTASAAGDVDALIDAVSGVDLVPALQQVAVAALSVHRSAPAARRDDLFGIIASLHYRAQDRGWDGDDLLSEELLATLQGRAEGSALRAVPVDLDELAVIMTDSIGGGEHEGGYLNTRTGQAIGSVLTDAAYVGADVVVDVEDDPDWVVVAPAGSRDGWQDMADFIETVADLDLRRRLEIAIEGTGAVRRFKDVLHQDADERTRQRWYLEREDRNLGRARALLATHGLRPG</sequence>
<dbReference type="EMBL" id="BAAAPN010000002">
    <property type="protein sequence ID" value="GAA1743948.1"/>
    <property type="molecule type" value="Genomic_DNA"/>
</dbReference>
<gene>
    <name evidence="3" type="ORF">GCM10009810_00820</name>
</gene>
<organism evidence="3 4">
    <name type="scientific">Nostocoides vanveenii</name>
    <dbReference type="NCBI Taxonomy" id="330835"/>
    <lineage>
        <taxon>Bacteria</taxon>
        <taxon>Bacillati</taxon>
        <taxon>Actinomycetota</taxon>
        <taxon>Actinomycetes</taxon>
        <taxon>Micrococcales</taxon>
        <taxon>Intrasporangiaceae</taxon>
        <taxon>Nostocoides</taxon>
    </lineage>
</organism>
<dbReference type="InterPro" id="IPR024047">
    <property type="entry name" value="MM3350-like_sf"/>
</dbReference>